<feature type="non-terminal residue" evidence="1">
    <location>
        <position position="1"/>
    </location>
</feature>
<feature type="non-terminal residue" evidence="1">
    <location>
        <position position="103"/>
    </location>
</feature>
<organism evidence="1 2">
    <name type="scientific">Pristionchus mayeri</name>
    <dbReference type="NCBI Taxonomy" id="1317129"/>
    <lineage>
        <taxon>Eukaryota</taxon>
        <taxon>Metazoa</taxon>
        <taxon>Ecdysozoa</taxon>
        <taxon>Nematoda</taxon>
        <taxon>Chromadorea</taxon>
        <taxon>Rhabditida</taxon>
        <taxon>Rhabditina</taxon>
        <taxon>Diplogasteromorpha</taxon>
        <taxon>Diplogasteroidea</taxon>
        <taxon>Neodiplogasteridae</taxon>
        <taxon>Pristionchus</taxon>
    </lineage>
</organism>
<gene>
    <name evidence="1" type="ORF">PMAYCL1PPCAC_23846</name>
</gene>
<sequence length="103" mass="11733">QLTSSNEKEVIVDSWMEQLRWRTSPIVPNSSSDVIKNIFSSTVSEVESIPFLSMAQTPLTSLIRRAALLHPPTQKIFPFGLSEERAYRFIINYHILNSNIVTV</sequence>
<comment type="caution">
    <text evidence="1">The sequence shown here is derived from an EMBL/GenBank/DDBJ whole genome shotgun (WGS) entry which is preliminary data.</text>
</comment>
<dbReference type="Proteomes" id="UP001328107">
    <property type="component" value="Unassembled WGS sequence"/>
</dbReference>
<reference evidence="2" key="1">
    <citation type="submission" date="2022-10" db="EMBL/GenBank/DDBJ databases">
        <title>Genome assembly of Pristionchus species.</title>
        <authorList>
            <person name="Yoshida K."/>
            <person name="Sommer R.J."/>
        </authorList>
    </citation>
    <scope>NUCLEOTIDE SEQUENCE [LARGE SCALE GENOMIC DNA]</scope>
    <source>
        <strain evidence="2">RS5460</strain>
    </source>
</reference>
<dbReference type="AlphaFoldDB" id="A0AAN5CZL9"/>
<accession>A0AAN5CZL9</accession>
<keyword evidence="2" id="KW-1185">Reference proteome</keyword>
<name>A0AAN5CZL9_9BILA</name>
<dbReference type="EMBL" id="BTRK01000005">
    <property type="protein sequence ID" value="GMR53651.1"/>
    <property type="molecule type" value="Genomic_DNA"/>
</dbReference>
<evidence type="ECO:0000313" key="1">
    <source>
        <dbReference type="EMBL" id="GMR53651.1"/>
    </source>
</evidence>
<protein>
    <submittedName>
        <fullName evidence="1">Uncharacterized protein</fullName>
    </submittedName>
</protein>
<proteinExistence type="predicted"/>
<evidence type="ECO:0000313" key="2">
    <source>
        <dbReference type="Proteomes" id="UP001328107"/>
    </source>
</evidence>